<dbReference type="Proteomes" id="UP000323917">
    <property type="component" value="Chromosome"/>
</dbReference>
<dbReference type="NCBIfam" id="NF033580">
    <property type="entry name" value="transpos_IS5_3"/>
    <property type="match status" value="1"/>
</dbReference>
<dbReference type="PANTHER" id="PTHR30007">
    <property type="entry name" value="PHP DOMAIN PROTEIN"/>
    <property type="match status" value="1"/>
</dbReference>
<dbReference type="GO" id="GO:0006313">
    <property type="term" value="P:DNA transposition"/>
    <property type="evidence" value="ECO:0007669"/>
    <property type="project" value="InterPro"/>
</dbReference>
<evidence type="ECO:0000259" key="3">
    <source>
        <dbReference type="Pfam" id="PF13340"/>
    </source>
</evidence>
<dbReference type="KEGG" id="bgok:Pr1d_10210"/>
<feature type="domain" description="Transposase IS4-like" evidence="2">
    <location>
        <begin position="101"/>
        <end position="257"/>
    </location>
</feature>
<evidence type="ECO:0000313" key="5">
    <source>
        <dbReference type="Proteomes" id="UP000323917"/>
    </source>
</evidence>
<dbReference type="RefSeq" id="WP_148072478.1">
    <property type="nucleotide sequence ID" value="NZ_CP042913.1"/>
</dbReference>
<dbReference type="InterPro" id="IPR002559">
    <property type="entry name" value="Transposase_11"/>
</dbReference>
<sequence>MAKPLVPDELWERIEPLIPKQPSKPKGGRPPIEDRKALTGILFILKTGIAWEDLPQEMQCGSGMTCWRRLRDWQEAGVWEALVQLLLDELREANQIDWSRAAVDSAKARAMGGGEKTGPDPTNRTKPGSKHHVVTDANGIPLNVTLTGANRHDVTQLLPVIDGIPPVTGKPGHPRQRPDQVYADRAYDSQPHRKQLRERGIEPHLAKRNTDHGSGLGIYRWVSERTLSWLHQFRRLKTRYDRREDIHEAFIKIAQALICFRSLNW</sequence>
<dbReference type="OrthoDB" id="120306at2"/>
<reference evidence="4 5" key="1">
    <citation type="submission" date="2019-08" db="EMBL/GenBank/DDBJ databases">
        <title>Deep-cultivation of Planctomycetes and their phenomic and genomic characterization uncovers novel biology.</title>
        <authorList>
            <person name="Wiegand S."/>
            <person name="Jogler M."/>
            <person name="Boedeker C."/>
            <person name="Pinto D."/>
            <person name="Vollmers J."/>
            <person name="Rivas-Marin E."/>
            <person name="Kohn T."/>
            <person name="Peeters S.H."/>
            <person name="Heuer A."/>
            <person name="Rast P."/>
            <person name="Oberbeckmann S."/>
            <person name="Bunk B."/>
            <person name="Jeske O."/>
            <person name="Meyerdierks A."/>
            <person name="Storesund J.E."/>
            <person name="Kallscheuer N."/>
            <person name="Luecker S."/>
            <person name="Lage O.M."/>
            <person name="Pohl T."/>
            <person name="Merkel B.J."/>
            <person name="Hornburger P."/>
            <person name="Mueller R.-W."/>
            <person name="Bruemmer F."/>
            <person name="Labrenz M."/>
            <person name="Spormann A.M."/>
            <person name="Op den Camp H."/>
            <person name="Overmann J."/>
            <person name="Amann R."/>
            <person name="Jetten M.S.M."/>
            <person name="Mascher T."/>
            <person name="Medema M.H."/>
            <person name="Devos D.P."/>
            <person name="Kaster A.-K."/>
            <person name="Ovreas L."/>
            <person name="Rohde M."/>
            <person name="Galperin M.Y."/>
            <person name="Jogler C."/>
        </authorList>
    </citation>
    <scope>NUCLEOTIDE SEQUENCE [LARGE SCALE GENOMIC DNA]</scope>
    <source>
        <strain evidence="4 5">Pr1d</strain>
    </source>
</reference>
<evidence type="ECO:0000313" key="4">
    <source>
        <dbReference type="EMBL" id="QEG33751.1"/>
    </source>
</evidence>
<evidence type="ECO:0000256" key="1">
    <source>
        <dbReference type="SAM" id="MobiDB-lite"/>
    </source>
</evidence>
<dbReference type="Pfam" id="PF13340">
    <property type="entry name" value="DUF4096"/>
    <property type="match status" value="1"/>
</dbReference>
<name>A0A5B9QHQ7_9BACT</name>
<dbReference type="AlphaFoldDB" id="A0A5B9QHQ7"/>
<protein>
    <submittedName>
        <fullName evidence="4">Transposase DDE domain protein</fullName>
    </submittedName>
</protein>
<dbReference type="GO" id="GO:0004803">
    <property type="term" value="F:transposase activity"/>
    <property type="evidence" value="ECO:0007669"/>
    <property type="project" value="InterPro"/>
</dbReference>
<feature type="domain" description="Insertion element IS402-like" evidence="3">
    <location>
        <begin position="7"/>
        <end position="82"/>
    </location>
</feature>
<gene>
    <name evidence="4" type="ORF">Pr1d_10210</name>
</gene>
<evidence type="ECO:0000259" key="2">
    <source>
        <dbReference type="Pfam" id="PF01609"/>
    </source>
</evidence>
<dbReference type="EMBL" id="CP042913">
    <property type="protein sequence ID" value="QEG33751.1"/>
    <property type="molecule type" value="Genomic_DNA"/>
</dbReference>
<keyword evidence="5" id="KW-1185">Reference proteome</keyword>
<dbReference type="PANTHER" id="PTHR30007:SF1">
    <property type="entry name" value="BLR1914 PROTEIN"/>
    <property type="match status" value="1"/>
</dbReference>
<proteinExistence type="predicted"/>
<dbReference type="Pfam" id="PF01609">
    <property type="entry name" value="DDE_Tnp_1"/>
    <property type="match status" value="1"/>
</dbReference>
<organism evidence="4 5">
    <name type="scientific">Bythopirellula goksoeyrii</name>
    <dbReference type="NCBI Taxonomy" id="1400387"/>
    <lineage>
        <taxon>Bacteria</taxon>
        <taxon>Pseudomonadati</taxon>
        <taxon>Planctomycetota</taxon>
        <taxon>Planctomycetia</taxon>
        <taxon>Pirellulales</taxon>
        <taxon>Lacipirellulaceae</taxon>
        <taxon>Bythopirellula</taxon>
    </lineage>
</organism>
<dbReference type="GO" id="GO:0003677">
    <property type="term" value="F:DNA binding"/>
    <property type="evidence" value="ECO:0007669"/>
    <property type="project" value="InterPro"/>
</dbReference>
<feature type="region of interest" description="Disordered" evidence="1">
    <location>
        <begin position="109"/>
        <end position="135"/>
    </location>
</feature>
<accession>A0A5B9QHQ7</accession>
<dbReference type="InterPro" id="IPR025161">
    <property type="entry name" value="IS402-like_dom"/>
</dbReference>